<sequence>MEKSAHWHGRKKPSFSSSLLDSIYRSIDESNGGSPGHVLSSTSKRQIPSIDKKWIPTPQPPANLRRHFSTSSSSDCSSFGGFSSSDADSTARPCPALTRCDRFCSDPPPERKRQGSISSRIRDLRNLRTPASPRARLAAFLNAIFASGGRNTTKSKFAGRQEESAKSCISKFPASAKCGKQRSVRFSPASIAAVDDGLEKRRFGEVPMVTRDRKMVLEELLRGVDLEVEEAEESDCESVSSSELFELESLSAIGQFRDELPVYETTNLAANRAIAHGFMV</sequence>
<feature type="region of interest" description="Disordered" evidence="7">
    <location>
        <begin position="26"/>
        <end position="77"/>
    </location>
</feature>
<keyword evidence="4" id="KW-1003">Cell membrane</keyword>
<feature type="region of interest" description="Disordered" evidence="7">
    <location>
        <begin position="103"/>
        <end position="126"/>
    </location>
</feature>
<keyword evidence="5" id="KW-0472">Membrane</keyword>
<comment type="similarity">
    <text evidence="2">Belongs to the BIG GRAIN 1 (BG1) plant protein family.</text>
</comment>
<comment type="caution">
    <text evidence="8">The sequence shown here is derived from an EMBL/GenBank/DDBJ whole genome shotgun (WGS) entry which is preliminary data.</text>
</comment>
<protein>
    <recommendedName>
        <fullName evidence="10">Protein BIG GRAIN 1-like B</fullName>
    </recommendedName>
</protein>
<evidence type="ECO:0000256" key="5">
    <source>
        <dbReference type="ARBA" id="ARBA00023136"/>
    </source>
</evidence>
<dbReference type="PANTHER" id="PTHR33541">
    <property type="entry name" value="PROTEIN BIG GRAIN 1-LIKE A-RELATED"/>
    <property type="match status" value="1"/>
</dbReference>
<proteinExistence type="inferred from homology"/>
<evidence type="ECO:0000256" key="3">
    <source>
        <dbReference type="ARBA" id="ARBA00022448"/>
    </source>
</evidence>
<evidence type="ECO:0000313" key="9">
    <source>
        <dbReference type="Proteomes" id="UP001552299"/>
    </source>
</evidence>
<evidence type="ECO:0000256" key="1">
    <source>
        <dbReference type="ARBA" id="ARBA00004236"/>
    </source>
</evidence>
<evidence type="ECO:0000256" key="2">
    <source>
        <dbReference type="ARBA" id="ARBA00010067"/>
    </source>
</evidence>
<organism evidence="8 9">
    <name type="scientific">Dendrobium thyrsiflorum</name>
    <name type="common">Pinecone-like raceme dendrobium</name>
    <name type="synonym">Orchid</name>
    <dbReference type="NCBI Taxonomy" id="117978"/>
    <lineage>
        <taxon>Eukaryota</taxon>
        <taxon>Viridiplantae</taxon>
        <taxon>Streptophyta</taxon>
        <taxon>Embryophyta</taxon>
        <taxon>Tracheophyta</taxon>
        <taxon>Spermatophyta</taxon>
        <taxon>Magnoliopsida</taxon>
        <taxon>Liliopsida</taxon>
        <taxon>Asparagales</taxon>
        <taxon>Orchidaceae</taxon>
        <taxon>Epidendroideae</taxon>
        <taxon>Malaxideae</taxon>
        <taxon>Dendrobiinae</taxon>
        <taxon>Dendrobium</taxon>
    </lineage>
</organism>
<gene>
    <name evidence="8" type="ORF">M5K25_020612</name>
</gene>
<accession>A0ABD0UAB2</accession>
<dbReference type="AlphaFoldDB" id="A0ABD0UAB2"/>
<keyword evidence="9" id="KW-1185">Reference proteome</keyword>
<feature type="compositionally biased region" description="Basic and acidic residues" evidence="7">
    <location>
        <begin position="103"/>
        <end position="113"/>
    </location>
</feature>
<evidence type="ECO:0000256" key="7">
    <source>
        <dbReference type="SAM" id="MobiDB-lite"/>
    </source>
</evidence>
<reference evidence="8 9" key="1">
    <citation type="journal article" date="2024" name="Plant Biotechnol. J.">
        <title>Dendrobium thyrsiflorum genome and its molecular insights into genes involved in important horticultural traits.</title>
        <authorList>
            <person name="Chen B."/>
            <person name="Wang J.Y."/>
            <person name="Zheng P.J."/>
            <person name="Li K.L."/>
            <person name="Liang Y.M."/>
            <person name="Chen X.F."/>
            <person name="Zhang C."/>
            <person name="Zhao X."/>
            <person name="He X."/>
            <person name="Zhang G.Q."/>
            <person name="Liu Z.J."/>
            <person name="Xu Q."/>
        </authorList>
    </citation>
    <scope>NUCLEOTIDE SEQUENCE [LARGE SCALE GENOMIC DNA]</scope>
    <source>
        <strain evidence="8">GZMU011</strain>
    </source>
</reference>
<evidence type="ECO:0000313" key="8">
    <source>
        <dbReference type="EMBL" id="KAL0909720.1"/>
    </source>
</evidence>
<dbReference type="EMBL" id="JANQDX010000016">
    <property type="protein sequence ID" value="KAL0909720.1"/>
    <property type="molecule type" value="Genomic_DNA"/>
</dbReference>
<dbReference type="GO" id="GO:0005886">
    <property type="term" value="C:plasma membrane"/>
    <property type="evidence" value="ECO:0007669"/>
    <property type="project" value="UniProtKB-SubCell"/>
</dbReference>
<dbReference type="InterPro" id="IPR039621">
    <property type="entry name" value="BG1-like"/>
</dbReference>
<dbReference type="GO" id="GO:0009734">
    <property type="term" value="P:auxin-activated signaling pathway"/>
    <property type="evidence" value="ECO:0007669"/>
    <property type="project" value="UniProtKB-KW"/>
</dbReference>
<name>A0ABD0UAB2_DENTH</name>
<keyword evidence="6" id="KW-0927">Auxin signaling pathway</keyword>
<comment type="subcellular location">
    <subcellularLocation>
        <location evidence="1">Cell membrane</location>
    </subcellularLocation>
</comment>
<evidence type="ECO:0000256" key="4">
    <source>
        <dbReference type="ARBA" id="ARBA00022475"/>
    </source>
</evidence>
<dbReference type="Proteomes" id="UP001552299">
    <property type="component" value="Unassembled WGS sequence"/>
</dbReference>
<evidence type="ECO:0008006" key="10">
    <source>
        <dbReference type="Google" id="ProtNLM"/>
    </source>
</evidence>
<keyword evidence="3" id="KW-0813">Transport</keyword>
<evidence type="ECO:0000256" key="6">
    <source>
        <dbReference type="ARBA" id="ARBA00023294"/>
    </source>
</evidence>
<dbReference type="PANTHER" id="PTHR33541:SF28">
    <property type="entry name" value="PROTEIN BIG GRAIN 1-LIKE A"/>
    <property type="match status" value="1"/>
</dbReference>